<protein>
    <submittedName>
        <fullName evidence="2">Uncharacterized protein</fullName>
    </submittedName>
</protein>
<evidence type="ECO:0000313" key="3">
    <source>
        <dbReference type="Proteomes" id="UP000807469"/>
    </source>
</evidence>
<name>A0A9P5Z1V6_9AGAR</name>
<dbReference type="EMBL" id="MU155239">
    <property type="protein sequence ID" value="KAF9478235.1"/>
    <property type="molecule type" value="Genomic_DNA"/>
</dbReference>
<feature type="region of interest" description="Disordered" evidence="1">
    <location>
        <begin position="94"/>
        <end position="120"/>
    </location>
</feature>
<reference evidence="2" key="1">
    <citation type="submission" date="2020-11" db="EMBL/GenBank/DDBJ databases">
        <authorList>
            <consortium name="DOE Joint Genome Institute"/>
            <person name="Ahrendt S."/>
            <person name="Riley R."/>
            <person name="Andreopoulos W."/>
            <person name="Labutti K."/>
            <person name="Pangilinan J."/>
            <person name="Ruiz-Duenas F.J."/>
            <person name="Barrasa J.M."/>
            <person name="Sanchez-Garcia M."/>
            <person name="Camarero S."/>
            <person name="Miyauchi S."/>
            <person name="Serrano A."/>
            <person name="Linde D."/>
            <person name="Babiker R."/>
            <person name="Drula E."/>
            <person name="Ayuso-Fernandez I."/>
            <person name="Pacheco R."/>
            <person name="Padilla G."/>
            <person name="Ferreira P."/>
            <person name="Barriuso J."/>
            <person name="Kellner H."/>
            <person name="Castanera R."/>
            <person name="Alfaro M."/>
            <person name="Ramirez L."/>
            <person name="Pisabarro A.G."/>
            <person name="Kuo A."/>
            <person name="Tritt A."/>
            <person name="Lipzen A."/>
            <person name="He G."/>
            <person name="Yan M."/>
            <person name="Ng V."/>
            <person name="Cullen D."/>
            <person name="Martin F."/>
            <person name="Rosso M.-N."/>
            <person name="Henrissat B."/>
            <person name="Hibbett D."/>
            <person name="Martinez A.T."/>
            <person name="Grigoriev I.V."/>
        </authorList>
    </citation>
    <scope>NUCLEOTIDE SEQUENCE</scope>
    <source>
        <strain evidence="2">CIRM-BRFM 674</strain>
    </source>
</reference>
<dbReference type="AlphaFoldDB" id="A0A9P5Z1V6"/>
<accession>A0A9P5Z1V6</accession>
<sequence>MADTAPIAKYRRCDLRSGRMTGEWPTSHDSQLGGTQSEFTASQHQIRGEPYTIAFRRRAMHLNASRRHRPQRLLEMIHPNPILTLPLMSNTHVQRTPFHPSLRQSPRKLHPNAKPRLKIP</sequence>
<keyword evidence="3" id="KW-1185">Reference proteome</keyword>
<evidence type="ECO:0000313" key="2">
    <source>
        <dbReference type="EMBL" id="KAF9478235.1"/>
    </source>
</evidence>
<proteinExistence type="predicted"/>
<comment type="caution">
    <text evidence="2">The sequence shown here is derived from an EMBL/GenBank/DDBJ whole genome shotgun (WGS) entry which is preliminary data.</text>
</comment>
<evidence type="ECO:0000256" key="1">
    <source>
        <dbReference type="SAM" id="MobiDB-lite"/>
    </source>
</evidence>
<feature type="compositionally biased region" description="Basic residues" evidence="1">
    <location>
        <begin position="105"/>
        <end position="120"/>
    </location>
</feature>
<dbReference type="Proteomes" id="UP000807469">
    <property type="component" value="Unassembled WGS sequence"/>
</dbReference>
<organism evidence="2 3">
    <name type="scientific">Pholiota conissans</name>
    <dbReference type="NCBI Taxonomy" id="109636"/>
    <lineage>
        <taxon>Eukaryota</taxon>
        <taxon>Fungi</taxon>
        <taxon>Dikarya</taxon>
        <taxon>Basidiomycota</taxon>
        <taxon>Agaricomycotina</taxon>
        <taxon>Agaricomycetes</taxon>
        <taxon>Agaricomycetidae</taxon>
        <taxon>Agaricales</taxon>
        <taxon>Agaricineae</taxon>
        <taxon>Strophariaceae</taxon>
        <taxon>Pholiota</taxon>
    </lineage>
</organism>
<gene>
    <name evidence="2" type="ORF">BDN70DRAFT_880186</name>
</gene>